<name>A0A514D069_9VIRU</name>
<proteinExistence type="predicted"/>
<dbReference type="EMBL" id="MN033090">
    <property type="protein sequence ID" value="QDH86999.1"/>
    <property type="molecule type" value="Genomic_RNA"/>
</dbReference>
<protein>
    <submittedName>
        <fullName evidence="1">Uncharacterized protein</fullName>
    </submittedName>
</protein>
<gene>
    <name evidence="1" type="ORF">H1BulkLitter62698_000002</name>
</gene>
<reference evidence="1" key="1">
    <citation type="submission" date="2019-05" db="EMBL/GenBank/DDBJ databases">
        <title>Metatranscriptomic reconstruction reveals RNA viruses with the potential to shape carbon cycling in soil.</title>
        <authorList>
            <person name="Starr E.P."/>
            <person name="Nuccio E."/>
            <person name="Pett-Ridge J."/>
            <person name="Banfield J.F."/>
            <person name="Firestone M.K."/>
        </authorList>
    </citation>
    <scope>NUCLEOTIDE SEQUENCE</scope>
    <source>
        <strain evidence="1">H1_Bulk_Litter_6_scaffold_2698</strain>
    </source>
</reference>
<organism evidence="1">
    <name type="scientific">Leviviridae sp</name>
    <dbReference type="NCBI Taxonomy" id="2027243"/>
    <lineage>
        <taxon>Viruses</taxon>
        <taxon>Riboviria</taxon>
        <taxon>Orthornavirae</taxon>
        <taxon>Lenarviricota</taxon>
        <taxon>Leviviricetes</taxon>
        <taxon>Norzivirales</taxon>
        <taxon>Fiersviridae</taxon>
    </lineage>
</organism>
<sequence length="154" mass="15834">MAISLSNVTGSAQTGLTTPGYTVVADTPPPGTKGKQWAVSALTGTQTGVESNTIGKPFSFTYSGPLNPKGTPALNSQTGQPLSVPRNTHKVIIRKGVEVVTGYFYPLNLTVQVDVPAGAEIKDPESIRAALSFAIGAMTQMSAGLGDTLVDGTI</sequence>
<accession>A0A514D069</accession>
<evidence type="ECO:0000313" key="1">
    <source>
        <dbReference type="EMBL" id="QDH86999.1"/>
    </source>
</evidence>